<feature type="compositionally biased region" description="Low complexity" evidence="3">
    <location>
        <begin position="44"/>
        <end position="56"/>
    </location>
</feature>
<protein>
    <recommendedName>
        <fullName evidence="4">Zeta toxin domain-containing protein</fullName>
    </recommendedName>
</protein>
<keyword evidence="6" id="KW-1185">Reference proteome</keyword>
<keyword evidence="1" id="KW-0547">Nucleotide-binding</keyword>
<feature type="region of interest" description="Disordered" evidence="3">
    <location>
        <begin position="88"/>
        <end position="110"/>
    </location>
</feature>
<feature type="region of interest" description="Disordered" evidence="3">
    <location>
        <begin position="1"/>
        <end position="56"/>
    </location>
</feature>
<feature type="domain" description="Zeta toxin" evidence="4">
    <location>
        <begin position="253"/>
        <end position="346"/>
    </location>
</feature>
<dbReference type="EMBL" id="MU853335">
    <property type="protein sequence ID" value="KAK4115018.1"/>
    <property type="molecule type" value="Genomic_DNA"/>
</dbReference>
<dbReference type="GeneID" id="89933912"/>
<proteinExistence type="predicted"/>
<accession>A0AAN6TIE6</accession>
<dbReference type="AlphaFoldDB" id="A0AAN6TIE6"/>
<reference evidence="5" key="1">
    <citation type="journal article" date="2023" name="Mol. Phylogenet. Evol.">
        <title>Genome-scale phylogeny and comparative genomics of the fungal order Sordariales.</title>
        <authorList>
            <person name="Hensen N."/>
            <person name="Bonometti L."/>
            <person name="Westerberg I."/>
            <person name="Brannstrom I.O."/>
            <person name="Guillou S."/>
            <person name="Cros-Aarteil S."/>
            <person name="Calhoun S."/>
            <person name="Haridas S."/>
            <person name="Kuo A."/>
            <person name="Mondo S."/>
            <person name="Pangilinan J."/>
            <person name="Riley R."/>
            <person name="LaButti K."/>
            <person name="Andreopoulos B."/>
            <person name="Lipzen A."/>
            <person name="Chen C."/>
            <person name="Yan M."/>
            <person name="Daum C."/>
            <person name="Ng V."/>
            <person name="Clum A."/>
            <person name="Steindorff A."/>
            <person name="Ohm R.A."/>
            <person name="Martin F."/>
            <person name="Silar P."/>
            <person name="Natvig D.O."/>
            <person name="Lalanne C."/>
            <person name="Gautier V."/>
            <person name="Ament-Velasquez S.L."/>
            <person name="Kruys A."/>
            <person name="Hutchinson M.I."/>
            <person name="Powell A.J."/>
            <person name="Barry K."/>
            <person name="Miller A.N."/>
            <person name="Grigoriev I.V."/>
            <person name="Debuchy R."/>
            <person name="Gladieux P."/>
            <person name="Hiltunen Thoren M."/>
            <person name="Johannesson H."/>
        </authorList>
    </citation>
    <scope>NUCLEOTIDE SEQUENCE</scope>
    <source>
        <strain evidence="5">CBS 508.74</strain>
    </source>
</reference>
<reference evidence="5" key="2">
    <citation type="submission" date="2023-05" db="EMBL/GenBank/DDBJ databases">
        <authorList>
            <consortium name="Lawrence Berkeley National Laboratory"/>
            <person name="Steindorff A."/>
            <person name="Hensen N."/>
            <person name="Bonometti L."/>
            <person name="Westerberg I."/>
            <person name="Brannstrom I.O."/>
            <person name="Guillou S."/>
            <person name="Cros-Aarteil S."/>
            <person name="Calhoun S."/>
            <person name="Haridas S."/>
            <person name="Kuo A."/>
            <person name="Mondo S."/>
            <person name="Pangilinan J."/>
            <person name="Riley R."/>
            <person name="Labutti K."/>
            <person name="Andreopoulos B."/>
            <person name="Lipzen A."/>
            <person name="Chen C."/>
            <person name="Yanf M."/>
            <person name="Daum C."/>
            <person name="Ng V."/>
            <person name="Clum A."/>
            <person name="Ohm R."/>
            <person name="Martin F."/>
            <person name="Silar P."/>
            <person name="Natvig D."/>
            <person name="Lalanne C."/>
            <person name="Gautier V."/>
            <person name="Ament-Velasquez S.L."/>
            <person name="Kruys A."/>
            <person name="Hutchinson M.I."/>
            <person name="Powell A.J."/>
            <person name="Barry K."/>
            <person name="Miller A.N."/>
            <person name="Grigoriev I.V."/>
            <person name="Debuchy R."/>
            <person name="Gladieux P."/>
            <person name="Thoren M.H."/>
            <person name="Johannesson H."/>
        </authorList>
    </citation>
    <scope>NUCLEOTIDE SEQUENCE</scope>
    <source>
        <strain evidence="5">CBS 508.74</strain>
    </source>
</reference>
<evidence type="ECO:0000259" key="4">
    <source>
        <dbReference type="Pfam" id="PF06414"/>
    </source>
</evidence>
<dbReference type="SUPFAM" id="SSF52540">
    <property type="entry name" value="P-loop containing nucleoside triphosphate hydrolases"/>
    <property type="match status" value="1"/>
</dbReference>
<dbReference type="RefSeq" id="XP_064672588.1">
    <property type="nucleotide sequence ID" value="XM_064809788.1"/>
</dbReference>
<dbReference type="Proteomes" id="UP001302812">
    <property type="component" value="Unassembled WGS sequence"/>
</dbReference>
<name>A0AAN6TIE6_9PEZI</name>
<evidence type="ECO:0000256" key="3">
    <source>
        <dbReference type="SAM" id="MobiDB-lite"/>
    </source>
</evidence>
<dbReference type="GO" id="GO:0016301">
    <property type="term" value="F:kinase activity"/>
    <property type="evidence" value="ECO:0007669"/>
    <property type="project" value="InterPro"/>
</dbReference>
<dbReference type="Gene3D" id="3.40.50.300">
    <property type="entry name" value="P-loop containing nucleotide triphosphate hydrolases"/>
    <property type="match status" value="1"/>
</dbReference>
<gene>
    <name evidence="5" type="ORF">N656DRAFT_477461</name>
</gene>
<sequence>MLPACRPTMTDPQEPALGESARRSPPPGSSNRLSSNPPQPLPAPTTTSTTSTTTTPEAIPSILSTWQLTAAQHAQILHNEILPRELYPYLPTPRPAESTNPDTQSRPRRRPLAILILGQTGAGKTRLAPLLLDALQQQQQQPHHNDGKGVVVHLIADTFKTYHPHYQTCLLTHPSHASRLAGSDAAAWLREVCSHAAHAGVDVLVESACRRRGEFEALVRVFSPPHPSSHHLCSASSLPEPPGERAVAGYEYEYDVRVAVLAVPACLSRLGILTRYYRRLPEAGPARGLPVRLTPRGVHDESYAGLAAAVGWLDRQQQDDGCGGSPAVVGRVVVLRRNGLVVYDNQTMEDGQGGKERWRDRLAALEALEMERARGLSREEEAAAEEDLRVLRGLGDPKVDRELDEIERLMAGLRGRQEGVFPDLKPLDVQDFVAIGGER</sequence>
<keyword evidence="2" id="KW-0067">ATP-binding</keyword>
<evidence type="ECO:0000256" key="2">
    <source>
        <dbReference type="ARBA" id="ARBA00022840"/>
    </source>
</evidence>
<evidence type="ECO:0000313" key="5">
    <source>
        <dbReference type="EMBL" id="KAK4115018.1"/>
    </source>
</evidence>
<evidence type="ECO:0000256" key="1">
    <source>
        <dbReference type="ARBA" id="ARBA00022741"/>
    </source>
</evidence>
<evidence type="ECO:0000313" key="6">
    <source>
        <dbReference type="Proteomes" id="UP001302812"/>
    </source>
</evidence>
<dbReference type="Pfam" id="PF06414">
    <property type="entry name" value="Zeta_toxin"/>
    <property type="match status" value="2"/>
</dbReference>
<dbReference type="GO" id="GO:0005524">
    <property type="term" value="F:ATP binding"/>
    <property type="evidence" value="ECO:0007669"/>
    <property type="project" value="UniProtKB-KW"/>
</dbReference>
<dbReference type="InterPro" id="IPR010488">
    <property type="entry name" value="Zeta_toxin_domain"/>
</dbReference>
<organism evidence="5 6">
    <name type="scientific">Canariomyces notabilis</name>
    <dbReference type="NCBI Taxonomy" id="2074819"/>
    <lineage>
        <taxon>Eukaryota</taxon>
        <taxon>Fungi</taxon>
        <taxon>Dikarya</taxon>
        <taxon>Ascomycota</taxon>
        <taxon>Pezizomycotina</taxon>
        <taxon>Sordariomycetes</taxon>
        <taxon>Sordariomycetidae</taxon>
        <taxon>Sordariales</taxon>
        <taxon>Chaetomiaceae</taxon>
        <taxon>Canariomyces</taxon>
    </lineage>
</organism>
<dbReference type="InterPro" id="IPR025662">
    <property type="entry name" value="Sigma_54_int_dom_ATP-bd_1"/>
</dbReference>
<dbReference type="PROSITE" id="PS00675">
    <property type="entry name" value="SIGMA54_INTERACT_1"/>
    <property type="match status" value="1"/>
</dbReference>
<comment type="caution">
    <text evidence="5">The sequence shown here is derived from an EMBL/GenBank/DDBJ whole genome shotgun (WGS) entry which is preliminary data.</text>
</comment>
<feature type="domain" description="Zeta toxin" evidence="4">
    <location>
        <begin position="105"/>
        <end position="222"/>
    </location>
</feature>
<dbReference type="InterPro" id="IPR027417">
    <property type="entry name" value="P-loop_NTPase"/>
</dbReference>